<accession>A0ABX2P9E1</accession>
<keyword evidence="3" id="KW-1185">Reference proteome</keyword>
<dbReference type="PANTHER" id="PTHR20935">
    <property type="entry name" value="PHOSPHOGLYCERATE MUTASE-RELATED"/>
    <property type="match status" value="1"/>
</dbReference>
<dbReference type="PANTHER" id="PTHR20935:SF0">
    <property type="entry name" value="SERINE_THREONINE-PROTEIN PHOSPHATASE PGAM5, MITOCHONDRIAL"/>
    <property type="match status" value="1"/>
</dbReference>
<keyword evidence="1" id="KW-0378">Hydrolase</keyword>
<dbReference type="SMART" id="SM00855">
    <property type="entry name" value="PGAM"/>
    <property type="match status" value="1"/>
</dbReference>
<dbReference type="CDD" id="cd07067">
    <property type="entry name" value="HP_PGM_like"/>
    <property type="match status" value="1"/>
</dbReference>
<sequence length="217" mass="23815">MTEITLVRHGQANSGAQDEANYDRLSELGHQQAAWLGEHLQTVTPYDRIVSGAMRRQIETAQGLNRSALPHDTDPRLNELDYFGLAESLKNTHGIPIPTCAPEFASHVPQVLDVWRNGGIHPDIESYAAFHDRIFGALHAAAACGERCLLVTSTGVISTLTAIALGLETAAKVKMFLSVTHTSVHKFELRGDDLYLTQFGATPHLDHPDRQHAKTHV</sequence>
<dbReference type="InterPro" id="IPR051021">
    <property type="entry name" value="Mito_Ser/Thr_phosphatase"/>
</dbReference>
<evidence type="ECO:0000313" key="2">
    <source>
        <dbReference type="EMBL" id="NVO25805.1"/>
    </source>
</evidence>
<organism evidence="2 3">
    <name type="scientific">Donghicola mangrovi</name>
    <dbReference type="NCBI Taxonomy" id="2729614"/>
    <lineage>
        <taxon>Bacteria</taxon>
        <taxon>Pseudomonadati</taxon>
        <taxon>Pseudomonadota</taxon>
        <taxon>Alphaproteobacteria</taxon>
        <taxon>Rhodobacterales</taxon>
        <taxon>Roseobacteraceae</taxon>
        <taxon>Donghicola</taxon>
    </lineage>
</organism>
<proteinExistence type="predicted"/>
<gene>
    <name evidence="2" type="ORF">HJ526_00105</name>
</gene>
<name>A0ABX2P9E1_9RHOB</name>
<protein>
    <submittedName>
        <fullName evidence="2">Histidine phosphatase family protein</fullName>
    </submittedName>
</protein>
<dbReference type="InterPro" id="IPR013078">
    <property type="entry name" value="His_Pase_superF_clade-1"/>
</dbReference>
<dbReference type="Proteomes" id="UP000523601">
    <property type="component" value="Unassembled WGS sequence"/>
</dbReference>
<dbReference type="Gene3D" id="3.40.50.1240">
    <property type="entry name" value="Phosphoglycerate mutase-like"/>
    <property type="match status" value="1"/>
</dbReference>
<evidence type="ECO:0000256" key="1">
    <source>
        <dbReference type="ARBA" id="ARBA00022801"/>
    </source>
</evidence>
<dbReference type="RefSeq" id="WP_176852231.1">
    <property type="nucleotide sequence ID" value="NZ_JABCJD010000001.1"/>
</dbReference>
<evidence type="ECO:0000313" key="3">
    <source>
        <dbReference type="Proteomes" id="UP000523601"/>
    </source>
</evidence>
<dbReference type="EMBL" id="JABCJD010000001">
    <property type="protein sequence ID" value="NVO25805.1"/>
    <property type="molecule type" value="Genomic_DNA"/>
</dbReference>
<comment type="caution">
    <text evidence="2">The sequence shown here is derived from an EMBL/GenBank/DDBJ whole genome shotgun (WGS) entry which is preliminary data.</text>
</comment>
<reference evidence="2 3" key="1">
    <citation type="submission" date="2020-04" db="EMBL/GenBank/DDBJ databases">
        <title>Donghicola sp., a member of the Rhodobacteraceae family isolated from mangrove forest in Thailand.</title>
        <authorList>
            <person name="Charoenyingcharoen P."/>
            <person name="Yukphan P."/>
        </authorList>
    </citation>
    <scope>NUCLEOTIDE SEQUENCE [LARGE SCALE GENOMIC DNA]</scope>
    <source>
        <strain evidence="2 3">C2-DW-16</strain>
    </source>
</reference>
<dbReference type="SUPFAM" id="SSF53254">
    <property type="entry name" value="Phosphoglycerate mutase-like"/>
    <property type="match status" value="1"/>
</dbReference>
<dbReference type="InterPro" id="IPR029033">
    <property type="entry name" value="His_PPase_superfam"/>
</dbReference>
<dbReference type="Pfam" id="PF00300">
    <property type="entry name" value="His_Phos_1"/>
    <property type="match status" value="1"/>
</dbReference>